<accession>A0A0J7XWI3</accession>
<dbReference type="Proteomes" id="UP000052232">
    <property type="component" value="Unassembled WGS sequence"/>
</dbReference>
<keyword evidence="3" id="KW-1185">Reference proteome</keyword>
<gene>
    <name evidence="2" type="ORF">V473_14025</name>
</gene>
<feature type="region of interest" description="Disordered" evidence="1">
    <location>
        <begin position="108"/>
        <end position="145"/>
    </location>
</feature>
<dbReference type="STRING" id="1420583.V473_14025"/>
<evidence type="ECO:0000313" key="2">
    <source>
        <dbReference type="EMBL" id="KMS55949.1"/>
    </source>
</evidence>
<protein>
    <submittedName>
        <fullName evidence="2">Uncharacterized protein</fullName>
    </submittedName>
</protein>
<dbReference type="AlphaFoldDB" id="A0A0J7XWI3"/>
<evidence type="ECO:0000256" key="1">
    <source>
        <dbReference type="SAM" id="MobiDB-lite"/>
    </source>
</evidence>
<proteinExistence type="predicted"/>
<evidence type="ECO:0000313" key="3">
    <source>
        <dbReference type="Proteomes" id="UP000052232"/>
    </source>
</evidence>
<feature type="compositionally biased region" description="Polar residues" evidence="1">
    <location>
        <begin position="135"/>
        <end position="145"/>
    </location>
</feature>
<comment type="caution">
    <text evidence="2">The sequence shown here is derived from an EMBL/GenBank/DDBJ whole genome shotgun (WGS) entry which is preliminary data.</text>
</comment>
<dbReference type="PATRIC" id="fig|1420583.3.peg.2613"/>
<dbReference type="EMBL" id="JACT01000002">
    <property type="protein sequence ID" value="KMS55949.1"/>
    <property type="molecule type" value="Genomic_DNA"/>
</dbReference>
<organism evidence="2 3">
    <name type="scientific">Sphingobium cupriresistens LL01</name>
    <dbReference type="NCBI Taxonomy" id="1420583"/>
    <lineage>
        <taxon>Bacteria</taxon>
        <taxon>Pseudomonadati</taxon>
        <taxon>Pseudomonadota</taxon>
        <taxon>Alphaproteobacteria</taxon>
        <taxon>Sphingomonadales</taxon>
        <taxon>Sphingomonadaceae</taxon>
        <taxon>Sphingobium</taxon>
    </lineage>
</organism>
<sequence length="145" mass="15482">MSENLTKRMKAVEALTFGTRAFLQTHHCGTVIATLVAFPPFTYRGMQAVSASIPHPVGFSLILDHGLDVTGCDQNRTFPPPAGGRELGGGQDVATAHRAATNALRAQVSLPLPQAEGEWRTATQSNKKGRPNPDRPSQTVRPSPA</sequence>
<name>A0A0J7XWI3_9SPHN</name>
<reference evidence="2 3" key="1">
    <citation type="journal article" date="2015" name="G3 (Bethesda)">
        <title>Insights into Ongoing Evolution of the Hexachlorocyclohexane Catabolic Pathway from Comparative Genomics of Ten Sphingomonadaceae Strains.</title>
        <authorList>
            <person name="Pearce S.L."/>
            <person name="Oakeshott J.G."/>
            <person name="Pandey G."/>
        </authorList>
    </citation>
    <scope>NUCLEOTIDE SEQUENCE [LARGE SCALE GENOMIC DNA]</scope>
    <source>
        <strain evidence="2 3">LL01</strain>
    </source>
</reference>